<dbReference type="AlphaFoldDB" id="A0A3P3W5V8"/>
<accession>A0A3P3W5V8</accession>
<dbReference type="RefSeq" id="WP_125019831.1">
    <property type="nucleotide sequence ID" value="NZ_RQVQ01000035.1"/>
</dbReference>
<dbReference type="PROSITE" id="PS51257">
    <property type="entry name" value="PROKAR_LIPOPROTEIN"/>
    <property type="match status" value="1"/>
</dbReference>
<dbReference type="Proteomes" id="UP000275719">
    <property type="component" value="Unassembled WGS sequence"/>
</dbReference>
<evidence type="ECO:0000313" key="2">
    <source>
        <dbReference type="Proteomes" id="UP000275719"/>
    </source>
</evidence>
<comment type="caution">
    <text evidence="1">The sequence shown here is derived from an EMBL/GenBank/DDBJ whole genome shotgun (WGS) entry which is preliminary data.</text>
</comment>
<reference evidence="1 2" key="1">
    <citation type="submission" date="2018-11" db="EMBL/GenBank/DDBJ databases">
        <title>Flavobacterium sp. nov., YIM 102701-2 draft genome.</title>
        <authorList>
            <person name="Li G."/>
            <person name="Jiang Y."/>
        </authorList>
    </citation>
    <scope>NUCLEOTIDE SEQUENCE [LARGE SCALE GENOMIC DNA]</scope>
    <source>
        <strain evidence="1 2">YIM 102701-2</strain>
    </source>
</reference>
<gene>
    <name evidence="1" type="ORF">EG240_13040</name>
</gene>
<dbReference type="EMBL" id="RQVQ01000035">
    <property type="protein sequence ID" value="RRJ89019.1"/>
    <property type="molecule type" value="Genomic_DNA"/>
</dbReference>
<protein>
    <submittedName>
        <fullName evidence="1">Uncharacterized protein</fullName>
    </submittedName>
</protein>
<sequence>MKKELFILFVCFGLFSCNNEVKNQTVTIDNKYSMDLPDYLTETTSLNVDASLQYMNGIKELYIAVIDEPISGFSQILKSNDLTEDYKNNLDDYSTFCVDYFKESVDVTYVSDPKRNYN</sequence>
<keyword evidence="2" id="KW-1185">Reference proteome</keyword>
<proteinExistence type="predicted"/>
<organism evidence="1 2">
    <name type="scientific">Paenimyroides tangerinum</name>
    <dbReference type="NCBI Taxonomy" id="2488728"/>
    <lineage>
        <taxon>Bacteria</taxon>
        <taxon>Pseudomonadati</taxon>
        <taxon>Bacteroidota</taxon>
        <taxon>Flavobacteriia</taxon>
        <taxon>Flavobacteriales</taxon>
        <taxon>Flavobacteriaceae</taxon>
        <taxon>Paenimyroides</taxon>
    </lineage>
</organism>
<dbReference type="OrthoDB" id="1151021at2"/>
<name>A0A3P3W5V8_9FLAO</name>
<evidence type="ECO:0000313" key="1">
    <source>
        <dbReference type="EMBL" id="RRJ89019.1"/>
    </source>
</evidence>